<evidence type="ECO:0000259" key="4">
    <source>
        <dbReference type="Pfam" id="PF24517"/>
    </source>
</evidence>
<evidence type="ECO:0000313" key="5">
    <source>
        <dbReference type="EMBL" id="RYU94059.1"/>
    </source>
</evidence>
<sequence>MKVSKLMLLFKKSDYFLFTMVLTISLSKALAFNSLPDVQNLILNKSSKQELSVIIIGVDSVCKGTACVPYVITKTVSNSNCVNCLQLQPNKTFSKEATISSYIPDENRSSSILDIGGVTQTNSGIPNITRTLLDFDLTNITQGTEIKRAELHLYGHPNTTIGVNMPPNELEIYRITSSWDQNTVTWSTQPTFDSNVKVTLSSSTEDYANYIVDITSLVQNYLNDKSNSFGFILKLVDETPYRRLIFASSKSNNPSMYPKLIIYKK</sequence>
<comment type="caution">
    <text evidence="5">The sequence shown here is derived from an EMBL/GenBank/DDBJ whole genome shotgun (WGS) entry which is preliminary data.</text>
</comment>
<dbReference type="Proteomes" id="UP000293162">
    <property type="component" value="Unassembled WGS sequence"/>
</dbReference>
<dbReference type="GO" id="GO:0005576">
    <property type="term" value="C:extracellular region"/>
    <property type="evidence" value="ECO:0007669"/>
    <property type="project" value="UniProtKB-SubCell"/>
</dbReference>
<keyword evidence="3" id="KW-0732">Signal</keyword>
<dbReference type="Gene3D" id="2.60.120.970">
    <property type="match status" value="1"/>
</dbReference>
<feature type="domain" description="Carbohydrate-binding module family 96" evidence="4">
    <location>
        <begin position="126"/>
        <end position="262"/>
    </location>
</feature>
<proteinExistence type="predicted"/>
<protein>
    <submittedName>
        <fullName evidence="5">DNRLRE domain-containing protein</fullName>
    </submittedName>
</protein>
<evidence type="ECO:0000313" key="6">
    <source>
        <dbReference type="Proteomes" id="UP000293162"/>
    </source>
</evidence>
<dbReference type="Pfam" id="PF24517">
    <property type="entry name" value="CBM96"/>
    <property type="match status" value="1"/>
</dbReference>
<evidence type="ECO:0000256" key="1">
    <source>
        <dbReference type="ARBA" id="ARBA00004613"/>
    </source>
</evidence>
<keyword evidence="2" id="KW-0964">Secreted</keyword>
<dbReference type="EMBL" id="SEWF01000032">
    <property type="protein sequence ID" value="RYU94059.1"/>
    <property type="molecule type" value="Genomic_DNA"/>
</dbReference>
<evidence type="ECO:0000256" key="2">
    <source>
        <dbReference type="ARBA" id="ARBA00022525"/>
    </source>
</evidence>
<dbReference type="InterPro" id="IPR055372">
    <property type="entry name" value="CBM96"/>
</dbReference>
<reference evidence="5 6" key="1">
    <citation type="submission" date="2019-02" db="EMBL/GenBank/DDBJ databases">
        <title>Bacterial novel species Emticicia sp. 17J42-9 isolated from soil.</title>
        <authorList>
            <person name="Jung H.-Y."/>
        </authorList>
    </citation>
    <scope>NUCLEOTIDE SEQUENCE [LARGE SCALE GENOMIC DNA]</scope>
    <source>
        <strain evidence="5 6">17J42-9</strain>
    </source>
</reference>
<accession>A0A4Q5LWV1</accession>
<dbReference type="OrthoDB" id="642527at2"/>
<gene>
    <name evidence="5" type="ORF">EWM59_18995</name>
</gene>
<organism evidence="5 6">
    <name type="scientific">Emticicia agri</name>
    <dbReference type="NCBI Taxonomy" id="2492393"/>
    <lineage>
        <taxon>Bacteria</taxon>
        <taxon>Pseudomonadati</taxon>
        <taxon>Bacteroidota</taxon>
        <taxon>Cytophagia</taxon>
        <taxon>Cytophagales</taxon>
        <taxon>Leadbetterellaceae</taxon>
        <taxon>Emticicia</taxon>
    </lineage>
</organism>
<name>A0A4Q5LWV1_9BACT</name>
<dbReference type="AlphaFoldDB" id="A0A4Q5LWV1"/>
<dbReference type="RefSeq" id="WP_130022840.1">
    <property type="nucleotide sequence ID" value="NZ_SEWF01000032.1"/>
</dbReference>
<comment type="subcellular location">
    <subcellularLocation>
        <location evidence="1">Secreted</location>
    </subcellularLocation>
</comment>
<keyword evidence="6" id="KW-1185">Reference proteome</keyword>
<evidence type="ECO:0000256" key="3">
    <source>
        <dbReference type="ARBA" id="ARBA00022729"/>
    </source>
</evidence>
<dbReference type="NCBIfam" id="NF033679">
    <property type="entry name" value="DNRLRE_dom"/>
    <property type="match status" value="1"/>
</dbReference>